<keyword evidence="1" id="KW-0496">Mitochondrion</keyword>
<dbReference type="AlphaFoldDB" id="A0A101M0B4"/>
<dbReference type="EMBL" id="LKAM01000005">
    <property type="protein sequence ID" value="KUM48538.1"/>
    <property type="molecule type" value="Genomic_DNA"/>
</dbReference>
<evidence type="ECO:0000313" key="1">
    <source>
        <dbReference type="EMBL" id="KUM48538.1"/>
    </source>
</evidence>
<sequence length="106" mass="12156">MANNNYCILFGFGDPTTKPFTISRRLVPRTLLTWRTTTRLLTLPTFLQRLPLPTFLQRLLCPVGPLPHCFLGTRPLLAYLPHYAYCLLTASNHEFRVANITHCLLT</sequence>
<reference evidence="1" key="1">
    <citation type="journal article" date="2015" name="Genome Biol. Evol.">
        <title>Organellar Genomes of White Spruce (Picea glauca): Assembly and Annotation.</title>
        <authorList>
            <person name="Jackman S.D."/>
            <person name="Warren R.L."/>
            <person name="Gibb E.A."/>
            <person name="Vandervalk B.P."/>
            <person name="Mohamadi H."/>
            <person name="Chu J."/>
            <person name="Raymond A."/>
            <person name="Pleasance S."/>
            <person name="Coope R."/>
            <person name="Wildung M.R."/>
            <person name="Ritland C.E."/>
            <person name="Bousquet J."/>
            <person name="Jones S.J."/>
            <person name="Bohlmann J."/>
            <person name="Birol I."/>
        </authorList>
    </citation>
    <scope>NUCLEOTIDE SEQUENCE [LARGE SCALE GENOMIC DNA]</scope>
    <source>
        <tissue evidence="1">Flushing bud</tissue>
    </source>
</reference>
<proteinExistence type="predicted"/>
<accession>A0A101M0B4</accession>
<name>A0A101M0B4_PICGL</name>
<geneLocation type="mitochondrion" evidence="1"/>
<protein>
    <submittedName>
        <fullName evidence="1">Uncharacterized protein</fullName>
    </submittedName>
</protein>
<comment type="caution">
    <text evidence="1">The sequence shown here is derived from an EMBL/GenBank/DDBJ whole genome shotgun (WGS) entry which is preliminary data.</text>
</comment>
<organism evidence="1">
    <name type="scientific">Picea glauca</name>
    <name type="common">White spruce</name>
    <name type="synonym">Pinus glauca</name>
    <dbReference type="NCBI Taxonomy" id="3330"/>
    <lineage>
        <taxon>Eukaryota</taxon>
        <taxon>Viridiplantae</taxon>
        <taxon>Streptophyta</taxon>
        <taxon>Embryophyta</taxon>
        <taxon>Tracheophyta</taxon>
        <taxon>Spermatophyta</taxon>
        <taxon>Pinopsida</taxon>
        <taxon>Pinidae</taxon>
        <taxon>Conifers I</taxon>
        <taxon>Pinales</taxon>
        <taxon>Pinaceae</taxon>
        <taxon>Picea</taxon>
    </lineage>
</organism>
<gene>
    <name evidence="1" type="ORF">ABT39_MTgene4553</name>
</gene>